<proteinExistence type="predicted"/>
<dbReference type="HOGENOM" id="CLU_629122_0_0_1"/>
<dbReference type="EnsemblPlants" id="ORUFI09G21460.1">
    <property type="protein sequence ID" value="ORUFI09G21460.1"/>
    <property type="gene ID" value="ORUFI09G21460"/>
</dbReference>
<dbReference type="AlphaFoldDB" id="A0A0E0QV73"/>
<keyword evidence="1" id="KW-0472">Membrane</keyword>
<name>A0A0E0QV73_ORYRU</name>
<feature type="transmembrane region" description="Helical" evidence="1">
    <location>
        <begin position="148"/>
        <end position="173"/>
    </location>
</feature>
<dbReference type="OMA" id="FWALYAW"/>
<dbReference type="Proteomes" id="UP000008022">
    <property type="component" value="Unassembled WGS sequence"/>
</dbReference>
<feature type="transmembrane region" description="Helical" evidence="1">
    <location>
        <begin position="115"/>
        <end position="136"/>
    </location>
</feature>
<evidence type="ECO:0000313" key="2">
    <source>
        <dbReference type="EnsemblPlants" id="ORUFI09G21460.1"/>
    </source>
</evidence>
<keyword evidence="1" id="KW-1133">Transmembrane helix</keyword>
<feature type="transmembrane region" description="Helical" evidence="1">
    <location>
        <begin position="179"/>
        <end position="202"/>
    </location>
</feature>
<reference evidence="3" key="1">
    <citation type="submission" date="2013-06" db="EMBL/GenBank/DDBJ databases">
        <authorList>
            <person name="Zhao Q."/>
        </authorList>
    </citation>
    <scope>NUCLEOTIDE SEQUENCE</scope>
    <source>
        <strain evidence="3">cv. W1943</strain>
    </source>
</reference>
<feature type="transmembrane region" description="Helical" evidence="1">
    <location>
        <begin position="75"/>
        <end position="95"/>
    </location>
</feature>
<organism evidence="2 3">
    <name type="scientific">Oryza rufipogon</name>
    <name type="common">Brownbeard rice</name>
    <name type="synonym">Asian wild rice</name>
    <dbReference type="NCBI Taxonomy" id="4529"/>
    <lineage>
        <taxon>Eukaryota</taxon>
        <taxon>Viridiplantae</taxon>
        <taxon>Streptophyta</taxon>
        <taxon>Embryophyta</taxon>
        <taxon>Tracheophyta</taxon>
        <taxon>Spermatophyta</taxon>
        <taxon>Magnoliopsida</taxon>
        <taxon>Liliopsida</taxon>
        <taxon>Poales</taxon>
        <taxon>Poaceae</taxon>
        <taxon>BOP clade</taxon>
        <taxon>Oryzoideae</taxon>
        <taxon>Oryzeae</taxon>
        <taxon>Oryzinae</taxon>
        <taxon>Oryza</taxon>
    </lineage>
</organism>
<protein>
    <submittedName>
        <fullName evidence="2">Uncharacterized protein</fullName>
    </submittedName>
</protein>
<evidence type="ECO:0000256" key="1">
    <source>
        <dbReference type="SAM" id="Phobius"/>
    </source>
</evidence>
<keyword evidence="3" id="KW-1185">Reference proteome</keyword>
<reference evidence="2" key="2">
    <citation type="submission" date="2015-06" db="UniProtKB">
        <authorList>
            <consortium name="EnsemblPlants"/>
        </authorList>
    </citation>
    <scope>IDENTIFICATION</scope>
</reference>
<dbReference type="eggNOG" id="ENOG502R6ID">
    <property type="taxonomic scope" value="Eukaryota"/>
</dbReference>
<dbReference type="Gramene" id="ORUFI09G21460.1">
    <property type="protein sequence ID" value="ORUFI09G21460.1"/>
    <property type="gene ID" value="ORUFI09G21460"/>
</dbReference>
<evidence type="ECO:0000313" key="3">
    <source>
        <dbReference type="Proteomes" id="UP000008022"/>
    </source>
</evidence>
<keyword evidence="1" id="KW-0812">Transmembrane</keyword>
<sequence length="436" mass="48333">MLWCTVVRNVPEDYLGMGPRSTRGRVLMFLMMAVGANRDSTAAGFARTVSKAEVLASPPPISPAVNAVIIIRNRYWILMILFALVVCCGMGWLVWHPNIIMSERTQDILKKSTKSAGITGIVLFGLVNFLPFFDLWTITKSNSTDFSLTTPIVINTMLAGVLSAFWALYAWIFDPKSPNYFMIANSLAAGMSSIQFVWLLVLRNSHREVSGQIVEVESLRCVLLSVAKSLERLGAAAPTEEFLQQTKYLLRLQEGLSIGLQSLDLMESAFLRLEQELVKNVARTANHVLEMQDKQDAAANFVARSDDNNANDVLRACRILREGCTTNKNAFDSMQEAIQHKIANAEGGENNLKDRINAAAAAIRGLAISMGYNMQTINGRGIPPTVKIAFNFCCEQILSVKTCADAPFVWLGFGGFSLRRRLNLRFDNVNWPDVPL</sequence>
<accession>A0A0E0QV73</accession>